<comment type="similarity">
    <text evidence="2">Belongs to the IL-17 family.</text>
</comment>
<dbReference type="Proteomes" id="UP000694548">
    <property type="component" value="Unassembled WGS sequence"/>
</dbReference>
<evidence type="ECO:0000256" key="6">
    <source>
        <dbReference type="SAM" id="SignalP"/>
    </source>
</evidence>
<dbReference type="Pfam" id="PF06083">
    <property type="entry name" value="IL17"/>
    <property type="match status" value="1"/>
</dbReference>
<dbReference type="GO" id="GO:0005615">
    <property type="term" value="C:extracellular space"/>
    <property type="evidence" value="ECO:0007669"/>
    <property type="project" value="UniProtKB-KW"/>
</dbReference>
<dbReference type="GO" id="GO:0005125">
    <property type="term" value="F:cytokine activity"/>
    <property type="evidence" value="ECO:0007669"/>
    <property type="project" value="UniProtKB-KW"/>
</dbReference>
<name>A0A8C6LE29_NOTFU</name>
<sequence>MLLVLRAFLCLSLASTLLANKKTRPRGKMVKLFLDPSVQTNLYIRSMSNIASMSLSPWTYQDNINTSRIPTRISQAECLTSYCLSLRGNDEDLTLEAKPIVYEVLVLHRVSSTKSKKKTKKRKLGYRFTLGTEVITVGCTCVRPSYVNQN</sequence>
<reference evidence="8" key="2">
    <citation type="submission" date="2025-05" db="UniProtKB">
        <authorList>
            <consortium name="Ensembl"/>
        </authorList>
    </citation>
    <scope>IDENTIFICATION</scope>
</reference>
<evidence type="ECO:0000313" key="9">
    <source>
        <dbReference type="Proteomes" id="UP000694548"/>
    </source>
</evidence>
<evidence type="ECO:0000256" key="1">
    <source>
        <dbReference type="ARBA" id="ARBA00004613"/>
    </source>
</evidence>
<dbReference type="KEGG" id="nfu:107374230"/>
<evidence type="ECO:0000256" key="5">
    <source>
        <dbReference type="ARBA" id="ARBA00022729"/>
    </source>
</evidence>
<evidence type="ECO:0000313" key="7">
    <source>
        <dbReference type="EMBL" id="KAF7231778.1"/>
    </source>
</evidence>
<keyword evidence="3" id="KW-0202">Cytokine</keyword>
<feature type="chain" id="PRO_5044681315" evidence="6">
    <location>
        <begin position="20"/>
        <end position="150"/>
    </location>
</feature>
<dbReference type="GeneID" id="107374230"/>
<reference evidence="7" key="1">
    <citation type="submission" date="2020-03" db="EMBL/GenBank/DDBJ databases">
        <title>Intra-Species Differences in Population Size shape Life History and Genome Evolution.</title>
        <authorList>
            <person name="Willemsen D."/>
            <person name="Cui R."/>
            <person name="Valenzano D.R."/>
        </authorList>
    </citation>
    <scope>NUCLEOTIDE SEQUENCE</scope>
    <source>
        <strain evidence="7">GRZ</strain>
        <tissue evidence="7">Whole</tissue>
    </source>
</reference>
<evidence type="ECO:0000313" key="8">
    <source>
        <dbReference type="Ensembl" id="ENSNFUP00015019752.1"/>
    </source>
</evidence>
<feature type="signal peptide" evidence="6">
    <location>
        <begin position="1"/>
        <end position="19"/>
    </location>
</feature>
<dbReference type="GO" id="GO:0006954">
    <property type="term" value="P:inflammatory response"/>
    <property type="evidence" value="ECO:0007669"/>
    <property type="project" value="InterPro"/>
</dbReference>
<dbReference type="EMBL" id="JAAVVJ010000001">
    <property type="protein sequence ID" value="KAF7231778.1"/>
    <property type="molecule type" value="Genomic_DNA"/>
</dbReference>
<evidence type="ECO:0000256" key="3">
    <source>
        <dbReference type="ARBA" id="ARBA00022514"/>
    </source>
</evidence>
<dbReference type="GeneTree" id="ENSGT00940000175981"/>
<dbReference type="AlphaFoldDB" id="A0A8C6LE29"/>
<dbReference type="Gene3D" id="2.10.90.10">
    <property type="entry name" value="Cystine-knot cytokines"/>
    <property type="match status" value="1"/>
</dbReference>
<protein>
    <submittedName>
        <fullName evidence="7 8">Interleukin-17F-like</fullName>
    </submittedName>
</protein>
<keyword evidence="9" id="KW-1185">Reference proteome</keyword>
<evidence type="ECO:0000256" key="4">
    <source>
        <dbReference type="ARBA" id="ARBA00022525"/>
    </source>
</evidence>
<dbReference type="PRINTS" id="PR01932">
    <property type="entry name" value="INTRLEUKIN17"/>
</dbReference>
<keyword evidence="4" id="KW-0964">Secreted</keyword>
<evidence type="ECO:0000256" key="2">
    <source>
        <dbReference type="ARBA" id="ARBA00007236"/>
    </source>
</evidence>
<organism evidence="8 9">
    <name type="scientific">Nothobranchius furzeri</name>
    <name type="common">Turquoise killifish</name>
    <dbReference type="NCBI Taxonomy" id="105023"/>
    <lineage>
        <taxon>Eukaryota</taxon>
        <taxon>Metazoa</taxon>
        <taxon>Chordata</taxon>
        <taxon>Craniata</taxon>
        <taxon>Vertebrata</taxon>
        <taxon>Euteleostomi</taxon>
        <taxon>Actinopterygii</taxon>
        <taxon>Neopterygii</taxon>
        <taxon>Teleostei</taxon>
        <taxon>Neoteleostei</taxon>
        <taxon>Acanthomorphata</taxon>
        <taxon>Ovalentaria</taxon>
        <taxon>Atherinomorphae</taxon>
        <taxon>Cyprinodontiformes</taxon>
        <taxon>Nothobranchiidae</taxon>
        <taxon>Nothobranchius</taxon>
    </lineage>
</organism>
<comment type="subcellular location">
    <subcellularLocation>
        <location evidence="1">Secreted</location>
    </subcellularLocation>
</comment>
<dbReference type="Ensembl" id="ENSNFUT00015020676.1">
    <property type="protein sequence ID" value="ENSNFUP00015019752.1"/>
    <property type="gene ID" value="ENSNFUG00015009556.1"/>
</dbReference>
<dbReference type="InterPro" id="IPR029034">
    <property type="entry name" value="Cystine-knot_cytokine"/>
</dbReference>
<dbReference type="OrthoDB" id="6093351at2759"/>
<keyword evidence="5 6" id="KW-0732">Signal</keyword>
<gene>
    <name evidence="8" type="primary">il17a/f3</name>
    <name evidence="7" type="ORF">G4P62_020029</name>
</gene>
<dbReference type="SUPFAM" id="SSF57501">
    <property type="entry name" value="Cystine-knot cytokines"/>
    <property type="match status" value="1"/>
</dbReference>
<accession>A0A8C6LE29</accession>
<dbReference type="InterPro" id="IPR010345">
    <property type="entry name" value="IL-17_fam"/>
</dbReference>
<proteinExistence type="inferred from homology"/>
<dbReference type="InterPro" id="IPR020440">
    <property type="entry name" value="IL-17_chr"/>
</dbReference>
<dbReference type="Proteomes" id="UP000822369">
    <property type="component" value="Chromosome 1"/>
</dbReference>